<organism evidence="6 7">
    <name type="scientific">Teladorsagia circumcincta</name>
    <name type="common">Brown stomach worm</name>
    <name type="synonym">Ostertagia circumcincta</name>
    <dbReference type="NCBI Taxonomy" id="45464"/>
    <lineage>
        <taxon>Eukaryota</taxon>
        <taxon>Metazoa</taxon>
        <taxon>Ecdysozoa</taxon>
        <taxon>Nematoda</taxon>
        <taxon>Chromadorea</taxon>
        <taxon>Rhabditida</taxon>
        <taxon>Rhabditina</taxon>
        <taxon>Rhabditomorpha</taxon>
        <taxon>Strongyloidea</taxon>
        <taxon>Trichostrongylidae</taxon>
        <taxon>Teladorsagia</taxon>
    </lineage>
</organism>
<dbReference type="GO" id="GO:0007009">
    <property type="term" value="P:plasma membrane organization"/>
    <property type="evidence" value="ECO:0007669"/>
    <property type="project" value="InterPro"/>
</dbReference>
<feature type="transmembrane region" description="Helical" evidence="3">
    <location>
        <begin position="766"/>
        <end position="785"/>
    </location>
</feature>
<feature type="transmembrane region" description="Helical" evidence="3">
    <location>
        <begin position="902"/>
        <end position="921"/>
    </location>
</feature>
<dbReference type="EMBL" id="KZ345968">
    <property type="protein sequence ID" value="PIO71388.1"/>
    <property type="molecule type" value="Genomic_DNA"/>
</dbReference>
<keyword evidence="7" id="KW-1185">Reference proteome</keyword>
<dbReference type="InterPro" id="IPR020846">
    <property type="entry name" value="MFS_dom"/>
</dbReference>
<evidence type="ECO:0000259" key="4">
    <source>
        <dbReference type="PROSITE" id="PS50850"/>
    </source>
</evidence>
<gene>
    <name evidence="6" type="ORF">TELCIR_06718</name>
</gene>
<evidence type="ECO:0000256" key="2">
    <source>
        <dbReference type="SAM" id="MobiDB-lite"/>
    </source>
</evidence>
<name>A0A2G9UMB5_TELCI</name>
<dbReference type="InterPro" id="IPR027267">
    <property type="entry name" value="AH/BAR_dom_sf"/>
</dbReference>
<dbReference type="Gene3D" id="1.20.1270.60">
    <property type="entry name" value="Arfaptin homology (AH) domain/BAR domain"/>
    <property type="match status" value="2"/>
</dbReference>
<keyword evidence="3" id="KW-0472">Membrane</keyword>
<feature type="region of interest" description="Disordered" evidence="2">
    <location>
        <begin position="199"/>
        <end position="232"/>
    </location>
</feature>
<dbReference type="InterPro" id="IPR011701">
    <property type="entry name" value="MFS"/>
</dbReference>
<dbReference type="PROSITE" id="PS50850">
    <property type="entry name" value="MFS"/>
    <property type="match status" value="1"/>
</dbReference>
<feature type="transmembrane region" description="Helical" evidence="3">
    <location>
        <begin position="806"/>
        <end position="825"/>
    </location>
</feature>
<dbReference type="PANTHER" id="PTHR45757">
    <property type="entry name" value="PROTEIN CBG23364-RELATED"/>
    <property type="match status" value="1"/>
</dbReference>
<feature type="transmembrane region" description="Helical" evidence="3">
    <location>
        <begin position="498"/>
        <end position="528"/>
    </location>
</feature>
<dbReference type="InterPro" id="IPR013606">
    <property type="entry name" value="I-BAR_dom"/>
</dbReference>
<comment type="subcellular location">
    <subcellularLocation>
        <location evidence="1">Membrane</location>
        <topology evidence="1">Multi-pass membrane protein</topology>
    </subcellularLocation>
</comment>
<accession>A0A2G9UMB5</accession>
<feature type="compositionally biased region" description="Polar residues" evidence="2">
    <location>
        <begin position="212"/>
        <end position="221"/>
    </location>
</feature>
<evidence type="ECO:0000256" key="3">
    <source>
        <dbReference type="SAM" id="Phobius"/>
    </source>
</evidence>
<feature type="compositionally biased region" description="Low complexity" evidence="2">
    <location>
        <begin position="457"/>
        <end position="470"/>
    </location>
</feature>
<dbReference type="AlphaFoldDB" id="A0A2G9UMB5"/>
<feature type="transmembrane region" description="Helical" evidence="3">
    <location>
        <begin position="548"/>
        <end position="570"/>
    </location>
</feature>
<evidence type="ECO:0000313" key="7">
    <source>
        <dbReference type="Proteomes" id="UP000230423"/>
    </source>
</evidence>
<keyword evidence="3" id="KW-0812">Transmembrane</keyword>
<dbReference type="Pfam" id="PF07690">
    <property type="entry name" value="MFS_1"/>
    <property type="match status" value="1"/>
</dbReference>
<feature type="transmembrane region" description="Helical" evidence="3">
    <location>
        <begin position="608"/>
        <end position="629"/>
    </location>
</feature>
<dbReference type="PANTHER" id="PTHR45757:SF33">
    <property type="entry name" value="MAJOR FACILITATOR SUPERFAMILY (MFS) PROFILE DOMAIN-CONTAINING PROTEIN"/>
    <property type="match status" value="1"/>
</dbReference>
<dbReference type="Proteomes" id="UP000230423">
    <property type="component" value="Unassembled WGS sequence"/>
</dbReference>
<dbReference type="SUPFAM" id="SSF103657">
    <property type="entry name" value="BAR/IMD domain-like"/>
    <property type="match status" value="1"/>
</dbReference>
<dbReference type="GO" id="GO:0022857">
    <property type="term" value="F:transmembrane transporter activity"/>
    <property type="evidence" value="ECO:0007669"/>
    <property type="project" value="InterPro"/>
</dbReference>
<feature type="transmembrane region" description="Helical" evidence="3">
    <location>
        <begin position="831"/>
        <end position="851"/>
    </location>
</feature>
<evidence type="ECO:0000259" key="5">
    <source>
        <dbReference type="PROSITE" id="PS51338"/>
    </source>
</evidence>
<dbReference type="PROSITE" id="PS51338">
    <property type="entry name" value="IMD"/>
    <property type="match status" value="1"/>
</dbReference>
<dbReference type="OrthoDB" id="10061327at2759"/>
<feature type="transmembrane region" description="Helical" evidence="3">
    <location>
        <begin position="636"/>
        <end position="656"/>
    </location>
</feature>
<feature type="compositionally biased region" description="Polar residues" evidence="2">
    <location>
        <begin position="412"/>
        <end position="424"/>
    </location>
</feature>
<sequence length="949" mass="102630">MVGQRAQKLSAQLRATAACIAGFVDSIQAVSDYANNLKGAARDMGVCMTRVCMRERALEHRMRAVADALADETAVSIQQRAAYWKQRTAELDKNAAKHVRTRKGRPDPAAVSEQRQLCSQVLSEQRTQFSFFIGTLMPVLTAEISLLDEGSHIRQVVDNLDSTVKLVDGQTLVQTILSDLSQGADNAWRQCLTNAARAYRSGDSGEDGGLSTRATTPGSSFSHDDNDMTPQAARPHTISVASRYNSNHCGITPHTFVPPSKPPLQRRPSEKSITKARYTPPPEVPTPQQQNANHQQGPPPSYRPVGGSQFDLNMAPSGRVQRPQSFTGELRTTFAGTPTFCTAPTYRTGSSSCSSSDAASSAALIAETLQQIDQLGSDLESYCVAADQQHQQQHTAVPHRVHTEYAALRTTNGCDQPLPTTNGHATTAGSTTGSSSVMQNGIRIRAESATRPPPPARRSSTITSATPTAPSIAEARMSMGSIMESIKSSDDDRSFTRYAILCATIICLSSVMANIICFNFTVLCMPATHELLSINETEYHGYSKNERTWLFSSVAIGALISVVPTSHAIATLGARHVFFAAGMLTTVSTALIPIAAHNSLHAFLLLRFLQGVACASCMPTVGAVTAAWASLRQHGLFMSTLTTFGQISAVFAMPVSGELCSSSLGWESVFYLHSVICFIAFVGWFFLYTNSPEHHSLVSKHELADINDGKSALSLKAEEEEVPIPYLEIMTTPSVWGVWVGALGDLIAVQLIHTFSPMYIREVLQYSVSHAGFAAALPVLFQFFVKVFAGHSSDQIRGVSETTKIRIYNSIALGASAFFLCALAFVKQGDAILGIVLITLATAMFGFNGGGFNKCATLVSRQYGHFVLANIQFIWCLSMLICPILVSWLLPTGSAEEWRTVYLAHAVLLVLSNAVFCWLATAKPAPWTDPSTITNPSKKNTPMIAKLRV</sequence>
<evidence type="ECO:0000256" key="1">
    <source>
        <dbReference type="ARBA" id="ARBA00004141"/>
    </source>
</evidence>
<proteinExistence type="predicted"/>
<keyword evidence="3" id="KW-1133">Transmembrane helix</keyword>
<feature type="transmembrane region" description="Helical" evidence="3">
    <location>
        <begin position="577"/>
        <end position="596"/>
    </location>
</feature>
<reference evidence="6 7" key="1">
    <citation type="submission" date="2015-09" db="EMBL/GenBank/DDBJ databases">
        <title>Draft genome of the parasitic nematode Teladorsagia circumcincta isolate WARC Sus (inbred).</title>
        <authorList>
            <person name="Mitreva M."/>
        </authorList>
    </citation>
    <scope>NUCLEOTIDE SEQUENCE [LARGE SCALE GENOMIC DNA]</scope>
    <source>
        <strain evidence="6 7">S</strain>
    </source>
</reference>
<dbReference type="Gene3D" id="1.20.1250.20">
    <property type="entry name" value="MFS general substrate transporter like domains"/>
    <property type="match status" value="2"/>
</dbReference>
<feature type="region of interest" description="Disordered" evidence="2">
    <location>
        <begin position="250"/>
        <end position="323"/>
    </location>
</feature>
<dbReference type="GO" id="GO:0016020">
    <property type="term" value="C:membrane"/>
    <property type="evidence" value="ECO:0007669"/>
    <property type="project" value="UniProtKB-SubCell"/>
</dbReference>
<feature type="transmembrane region" description="Helical" evidence="3">
    <location>
        <begin position="668"/>
        <end position="687"/>
    </location>
</feature>
<feature type="transmembrane region" description="Helical" evidence="3">
    <location>
        <begin position="863"/>
        <end position="890"/>
    </location>
</feature>
<protein>
    <submittedName>
        <fullName evidence="6">Transporter, major facilitator family protein</fullName>
    </submittedName>
</protein>
<dbReference type="SUPFAM" id="SSF103473">
    <property type="entry name" value="MFS general substrate transporter"/>
    <property type="match status" value="1"/>
</dbReference>
<dbReference type="InterPro" id="IPR036259">
    <property type="entry name" value="MFS_trans_sf"/>
</dbReference>
<feature type="region of interest" description="Disordered" evidence="2">
    <location>
        <begin position="412"/>
        <end position="470"/>
    </location>
</feature>
<evidence type="ECO:0000313" key="6">
    <source>
        <dbReference type="EMBL" id="PIO71388.1"/>
    </source>
</evidence>
<feature type="compositionally biased region" description="Low complexity" evidence="2">
    <location>
        <begin position="425"/>
        <end position="436"/>
    </location>
</feature>
<dbReference type="Pfam" id="PF08397">
    <property type="entry name" value="IMD"/>
    <property type="match status" value="1"/>
</dbReference>
<feature type="domain" description="IMD" evidence="5">
    <location>
        <begin position="1"/>
        <end position="215"/>
    </location>
</feature>
<feature type="domain" description="Major facilitator superfamily (MFS) profile" evidence="4">
    <location>
        <begin position="498"/>
        <end position="924"/>
    </location>
</feature>
<feature type="transmembrane region" description="Helical" evidence="3">
    <location>
        <begin position="736"/>
        <end position="760"/>
    </location>
</feature>